<comment type="similarity">
    <text evidence="2 8">Belongs to the type IA topoisomerase family.</text>
</comment>
<evidence type="ECO:0000256" key="9">
    <source>
        <dbReference type="SAM" id="MobiDB-lite"/>
    </source>
</evidence>
<evidence type="ECO:0000256" key="3">
    <source>
        <dbReference type="ARBA" id="ARBA00022723"/>
    </source>
</evidence>
<dbReference type="EMBL" id="BAAFSF010000004">
    <property type="protein sequence ID" value="GAB1252137.1"/>
    <property type="molecule type" value="Genomic_DNA"/>
</dbReference>
<dbReference type="HAMAP" id="MF_00952">
    <property type="entry name" value="Topoisom_1_prok"/>
    <property type="match status" value="1"/>
</dbReference>
<name>A0ABQ0E386_9PORP</name>
<evidence type="ECO:0000256" key="2">
    <source>
        <dbReference type="ARBA" id="ARBA00009446"/>
    </source>
</evidence>
<feature type="site" description="Interaction with DNA" evidence="8">
    <location>
        <position position="145"/>
    </location>
</feature>
<feature type="active site" description="O-(5'-phospho-DNA)-tyrosine intermediate" evidence="8">
    <location>
        <position position="287"/>
    </location>
</feature>
<sequence>MSEARNLVIVESPAKAKTIEKILGDQYHVLSSYGHIRDLAKSDLGVDIAQNFTPKYIISEDKRQVVSRLKAAVKAADTVWLASDDDREGEAIAWHLYEVLGLKNKPTKRIVFHEITPSAIKKAIQTPREININLVDAQQARRVLDRIVGFELSPLLWRRIMPSLSAGRVQSVAVRLICEREEEIRNFTPTVTYRAQAALSTQMGKIRFRADANSEFSSANKAIDFLKANAPGTMTVISIEKKKARRSPAAPFTTSTLQQEAARKLGFPVSTTMRVAQKLYEEGLITYMRTDSVNLSPVALKMAEDINTRTWGAANYQRRIYKTKSKGAQEAHEAIRPTNLAVGNIPGDEREARLYRLILSRTLASQMADATFEKTEVLIENSTTGERFIASGEVLLSEGFLAAYNYKSTAEEKDDEEEGNVKRLPKMAVGDTLKTYTYTATEHYSNPPARYTEASLVRRLEELGIGRPSTYAPTVQTILNREYVTKGQDNGTLRIYKDYLLDTDPYIAGNEPQLKERREHTGATKGKLLPTDIGMVVNDFLVANFPNILSYDFTAKIEEQFDKIADGKLVWTEHLNQFYHYFHPLVEKVLSSDSTDTRGERELGIDPKSGKLVKARIGRYGPLVQIGDSNDEEKPRFASLRDGQSIQTITLEEALKLFDFPRHIGKYEGSEVEVAVGRFGPYIKHGGANTSIPRGYNPSEITLEEAIALIEAKREAERKATLRTYPEDSDLRIKLWRKKPVIEKGKDRFYLPARIKKPEELSYEEAVALLNELKGSGSSKKTDTAKKATKRKATSKTTSKKTSKKK</sequence>
<keyword evidence="4" id="KW-0460">Magnesium</keyword>
<dbReference type="InterPro" id="IPR000380">
    <property type="entry name" value="Topo_IA"/>
</dbReference>
<dbReference type="InterPro" id="IPR013824">
    <property type="entry name" value="Topo_IA_cen_sub1"/>
</dbReference>
<dbReference type="PANTHER" id="PTHR42785">
    <property type="entry name" value="DNA TOPOISOMERASE, TYPE IA, CORE"/>
    <property type="match status" value="1"/>
</dbReference>
<dbReference type="InterPro" id="IPR013825">
    <property type="entry name" value="Topo_IA_cen_sub2"/>
</dbReference>
<feature type="site" description="Interaction with DNA" evidence="8">
    <location>
        <position position="289"/>
    </location>
</feature>
<dbReference type="SMART" id="SM00437">
    <property type="entry name" value="TOP1Ac"/>
    <property type="match status" value="1"/>
</dbReference>
<dbReference type="NCBIfam" id="TIGR01051">
    <property type="entry name" value="topA_bact"/>
    <property type="match status" value="1"/>
</dbReference>
<organism evidence="12 13">
    <name type="scientific">Porphyromonas miyakawae</name>
    <dbReference type="NCBI Taxonomy" id="3137470"/>
    <lineage>
        <taxon>Bacteria</taxon>
        <taxon>Pseudomonadati</taxon>
        <taxon>Bacteroidota</taxon>
        <taxon>Bacteroidia</taxon>
        <taxon>Bacteroidales</taxon>
        <taxon>Porphyromonadaceae</taxon>
        <taxon>Porphyromonas</taxon>
    </lineage>
</organism>
<gene>
    <name evidence="8 12" type="primary">topA</name>
    <name evidence="12" type="ORF">Tsumi_12430</name>
</gene>
<dbReference type="CDD" id="cd00186">
    <property type="entry name" value="TOP1Ac"/>
    <property type="match status" value="1"/>
</dbReference>
<dbReference type="Pfam" id="PF13368">
    <property type="entry name" value="Toprim_C_rpt"/>
    <property type="match status" value="2"/>
</dbReference>
<dbReference type="InterPro" id="IPR005733">
    <property type="entry name" value="TopoI_bac-type"/>
</dbReference>
<feature type="site" description="Interaction with DNA" evidence="8">
    <location>
        <position position="157"/>
    </location>
</feature>
<dbReference type="Pfam" id="PF01751">
    <property type="entry name" value="Toprim"/>
    <property type="match status" value="1"/>
</dbReference>
<feature type="site" description="Interaction with DNA" evidence="8">
    <location>
        <position position="35"/>
    </location>
</feature>
<dbReference type="RefSeq" id="WP_411915904.1">
    <property type="nucleotide sequence ID" value="NZ_BAAFSF010000004.1"/>
</dbReference>
<keyword evidence="7 8" id="KW-0413">Isomerase</keyword>
<comment type="catalytic activity">
    <reaction evidence="1 8">
        <text>ATP-independent breakage of single-stranded DNA, followed by passage and rejoining.</text>
        <dbReference type="EC" id="5.6.2.1"/>
    </reaction>
</comment>
<evidence type="ECO:0000313" key="12">
    <source>
        <dbReference type="EMBL" id="GAB1252137.1"/>
    </source>
</evidence>
<protein>
    <recommendedName>
        <fullName evidence="8">DNA topoisomerase 1</fullName>
        <ecNumber evidence="8">5.6.2.1</ecNumber>
    </recommendedName>
    <alternativeName>
        <fullName evidence="8">DNA topoisomerase I</fullName>
    </alternativeName>
</protein>
<keyword evidence="13" id="KW-1185">Reference proteome</keyword>
<keyword evidence="3" id="KW-0479">Metal-binding</keyword>
<dbReference type="PROSITE" id="PS50880">
    <property type="entry name" value="TOPRIM"/>
    <property type="match status" value="1"/>
</dbReference>
<dbReference type="InterPro" id="IPR003601">
    <property type="entry name" value="Topo_IA_2"/>
</dbReference>
<dbReference type="PRINTS" id="PR00417">
    <property type="entry name" value="PRTPISMRASEI"/>
</dbReference>
<feature type="site" description="Interaction with DNA" evidence="8">
    <location>
        <position position="141"/>
    </location>
</feature>
<evidence type="ECO:0000256" key="4">
    <source>
        <dbReference type="ARBA" id="ARBA00022842"/>
    </source>
</evidence>
<comment type="caution">
    <text evidence="8">Lacks conserved residue(s) required for the propagation of feature annotation.</text>
</comment>
<dbReference type="CDD" id="cd03363">
    <property type="entry name" value="TOPRIM_TopoIA_TopoI"/>
    <property type="match status" value="1"/>
</dbReference>
<comment type="function">
    <text evidence="8">Releases the supercoiling and torsional tension of DNA, which is introduced during the DNA replication and transcription, by transiently cleaving and rejoining one strand of the DNA duplex. Introduces a single-strand break via transesterification at a target site in duplex DNA. The scissile phosphodiester is attacked by the catalytic tyrosine of the enzyme, resulting in the formation of a DNA-(5'-phosphotyrosyl)-enzyme intermediate and the expulsion of a 3'-OH DNA strand. The free DNA strand then undergoes passage around the unbroken strand, thus removing DNA supercoils. Finally, in the religation step, the DNA 3'-OH attacks the covalent intermediate to expel the active-site tyrosine and restore the DNA phosphodiester backbone.</text>
</comment>
<evidence type="ECO:0000259" key="10">
    <source>
        <dbReference type="PROSITE" id="PS50880"/>
    </source>
</evidence>
<feature type="compositionally biased region" description="Basic residues" evidence="9">
    <location>
        <begin position="787"/>
        <end position="806"/>
    </location>
</feature>
<evidence type="ECO:0000256" key="6">
    <source>
        <dbReference type="ARBA" id="ARBA00023125"/>
    </source>
</evidence>
<accession>A0ABQ0E386</accession>
<dbReference type="InterPro" id="IPR028612">
    <property type="entry name" value="Topoisom_1_IA"/>
</dbReference>
<dbReference type="InterPro" id="IPR006171">
    <property type="entry name" value="TOPRIM_dom"/>
</dbReference>
<feature type="domain" description="Toprim" evidence="10">
    <location>
        <begin position="5"/>
        <end position="117"/>
    </location>
</feature>
<dbReference type="Gene3D" id="1.10.460.10">
    <property type="entry name" value="Topoisomerase I, domain 2"/>
    <property type="match status" value="1"/>
</dbReference>
<dbReference type="Gene3D" id="3.40.50.140">
    <property type="match status" value="1"/>
</dbReference>
<dbReference type="Pfam" id="PF01131">
    <property type="entry name" value="Topoisom_bac"/>
    <property type="match status" value="1"/>
</dbReference>
<keyword evidence="6 8" id="KW-0238">DNA-binding</keyword>
<evidence type="ECO:0000256" key="5">
    <source>
        <dbReference type="ARBA" id="ARBA00023029"/>
    </source>
</evidence>
<dbReference type="InterPro" id="IPR013497">
    <property type="entry name" value="Topo_IA_cen"/>
</dbReference>
<dbReference type="InterPro" id="IPR003602">
    <property type="entry name" value="Topo_IA_DNA-bd_dom"/>
</dbReference>
<comment type="subunit">
    <text evidence="8">Monomer.</text>
</comment>
<dbReference type="SUPFAM" id="SSF56712">
    <property type="entry name" value="Prokaryotic type I DNA topoisomerase"/>
    <property type="match status" value="1"/>
</dbReference>
<proteinExistence type="inferred from homology"/>
<dbReference type="SMART" id="SM00436">
    <property type="entry name" value="TOP1Bc"/>
    <property type="match status" value="1"/>
</dbReference>
<feature type="region of interest" description="Interaction with DNA" evidence="8">
    <location>
        <begin position="165"/>
        <end position="170"/>
    </location>
</feature>
<dbReference type="EC" id="5.6.2.1" evidence="8"/>
<dbReference type="Proteomes" id="UP001628220">
    <property type="component" value="Unassembled WGS sequence"/>
</dbReference>
<dbReference type="SMART" id="SM00493">
    <property type="entry name" value="TOPRIM"/>
    <property type="match status" value="1"/>
</dbReference>
<evidence type="ECO:0000256" key="7">
    <source>
        <dbReference type="ARBA" id="ARBA00023235"/>
    </source>
</evidence>
<dbReference type="Gene3D" id="2.70.20.10">
    <property type="entry name" value="Topoisomerase I, domain 3"/>
    <property type="match status" value="1"/>
</dbReference>
<evidence type="ECO:0000256" key="1">
    <source>
        <dbReference type="ARBA" id="ARBA00000213"/>
    </source>
</evidence>
<comment type="caution">
    <text evidence="12">The sequence shown here is derived from an EMBL/GenBank/DDBJ whole genome shotgun (WGS) entry which is preliminary data.</text>
</comment>
<dbReference type="InterPro" id="IPR013826">
    <property type="entry name" value="Topo_IA_cen_sub3"/>
</dbReference>
<evidence type="ECO:0000259" key="11">
    <source>
        <dbReference type="PROSITE" id="PS52039"/>
    </source>
</evidence>
<feature type="site" description="Interaction with DNA" evidence="8">
    <location>
        <position position="481"/>
    </location>
</feature>
<dbReference type="PROSITE" id="PS52039">
    <property type="entry name" value="TOPO_IA_2"/>
    <property type="match status" value="1"/>
</dbReference>
<evidence type="ECO:0000256" key="8">
    <source>
        <dbReference type="HAMAP-Rule" id="MF_00952"/>
    </source>
</evidence>
<dbReference type="InterPro" id="IPR023406">
    <property type="entry name" value="Topo_IA_AS"/>
</dbReference>
<feature type="region of interest" description="Disordered" evidence="9">
    <location>
        <begin position="774"/>
        <end position="806"/>
    </location>
</feature>
<dbReference type="Gene3D" id="1.10.290.10">
    <property type="entry name" value="Topoisomerase I, domain 4"/>
    <property type="match status" value="1"/>
</dbReference>
<reference evidence="12 13" key="1">
    <citation type="journal article" date="2025" name="Int. J. Syst. Evol. Microbiol.">
        <title>Desulfovibrio falkowii sp. nov., Porphyromonas miyakawae sp. nov., Mediterraneibacter flintii sp. nov. and Owariibacterium komagatae gen. nov., sp. nov., isolated from human faeces.</title>
        <authorList>
            <person name="Hamaguchi T."/>
            <person name="Ohara M."/>
            <person name="Hisatomi A."/>
            <person name="Sekiguchi K."/>
            <person name="Takeda J.I."/>
            <person name="Ueyama J."/>
            <person name="Ito M."/>
            <person name="Nishiwaki H."/>
            <person name="Ogi T."/>
            <person name="Hirayama M."/>
            <person name="Ohkuma M."/>
            <person name="Sakamoto M."/>
            <person name="Ohno K."/>
        </authorList>
    </citation>
    <scope>NUCLEOTIDE SEQUENCE [LARGE SCALE GENOMIC DNA]</scope>
    <source>
        <strain evidence="12 13">13CB11C</strain>
    </source>
</reference>
<feature type="site" description="Interaction with DNA" evidence="8">
    <location>
        <position position="142"/>
    </location>
</feature>
<dbReference type="PANTHER" id="PTHR42785:SF1">
    <property type="entry name" value="DNA TOPOISOMERASE"/>
    <property type="match status" value="1"/>
</dbReference>
<evidence type="ECO:0000313" key="13">
    <source>
        <dbReference type="Proteomes" id="UP001628220"/>
    </source>
</evidence>
<feature type="domain" description="Topo IA-type catalytic" evidence="11">
    <location>
        <begin position="131"/>
        <end position="586"/>
    </location>
</feature>
<dbReference type="InterPro" id="IPR034149">
    <property type="entry name" value="TOPRIM_TopoI"/>
</dbReference>
<dbReference type="InterPro" id="IPR025589">
    <property type="entry name" value="Toprim_C_rpt"/>
</dbReference>
<dbReference type="InterPro" id="IPR023405">
    <property type="entry name" value="Topo_IA_core_domain"/>
</dbReference>
<keyword evidence="5 8" id="KW-0799">Topoisomerase</keyword>
<dbReference type="PROSITE" id="PS00396">
    <property type="entry name" value="TOPO_IA_1"/>
    <property type="match status" value="1"/>
</dbReference>